<dbReference type="PROSITE" id="PS00211">
    <property type="entry name" value="ABC_TRANSPORTER_1"/>
    <property type="match status" value="1"/>
</dbReference>
<dbReference type="CDD" id="cd03255">
    <property type="entry name" value="ABC_MJ0796_LolCDE_FtsE"/>
    <property type="match status" value="1"/>
</dbReference>
<keyword evidence="2" id="KW-0547">Nucleotide-binding</keyword>
<comment type="caution">
    <text evidence="5">The sequence shown here is derived from an EMBL/GenBank/DDBJ whole genome shotgun (WGS) entry which is preliminary data.</text>
</comment>
<dbReference type="GO" id="GO:0016887">
    <property type="term" value="F:ATP hydrolysis activity"/>
    <property type="evidence" value="ECO:0007669"/>
    <property type="project" value="InterPro"/>
</dbReference>
<evidence type="ECO:0000256" key="1">
    <source>
        <dbReference type="ARBA" id="ARBA00022448"/>
    </source>
</evidence>
<dbReference type="PANTHER" id="PTHR24220">
    <property type="entry name" value="IMPORT ATP-BINDING PROTEIN"/>
    <property type="match status" value="1"/>
</dbReference>
<dbReference type="InterPro" id="IPR017871">
    <property type="entry name" value="ABC_transporter-like_CS"/>
</dbReference>
<dbReference type="InterPro" id="IPR003593">
    <property type="entry name" value="AAA+_ATPase"/>
</dbReference>
<sequence>MCDGLVKIYKIAGLEQVALRELNLRVEKGELIAIVGASGSGKTTLMNILGGLDRPSAGRVLVDGQDLLRMSDAQLNRYRRERVGFVWQQSTRNLIPYLNAIENVMLPMTVAGRVRGSRQRAAELLERVGLGARMHHRLSELSGGEQQRVAIAVGLANHPPLLLADEPTGEVDTATAALIYDTFRLLREEMGVTVVIVSHDPGVARQVDRVVAIRDGMLASETVRQTRSQAPDWLVGDGQPIEDGHAHELYEELVVLDKNGRLHIPPEYLEQHNIGRRARLELTPEGILIRRVEEAELVEAPSAHPEEFLPEKSRGWLNLFGRRGKKA</sequence>
<dbReference type="PANTHER" id="PTHR24220:SF685">
    <property type="entry name" value="ABC TRANSPORTER RELATED"/>
    <property type="match status" value="1"/>
</dbReference>
<dbReference type="InterPro" id="IPR027417">
    <property type="entry name" value="P-loop_NTPase"/>
</dbReference>
<keyword evidence="1" id="KW-0813">Transport</keyword>
<evidence type="ECO:0000313" key="5">
    <source>
        <dbReference type="EMBL" id="HDX32495.1"/>
    </source>
</evidence>
<dbReference type="InterPro" id="IPR015854">
    <property type="entry name" value="ABC_transpr_LolD-like"/>
</dbReference>
<gene>
    <name evidence="5" type="ORF">ENQ20_13560</name>
</gene>
<dbReference type="GO" id="GO:0005886">
    <property type="term" value="C:plasma membrane"/>
    <property type="evidence" value="ECO:0007669"/>
    <property type="project" value="TreeGrafter"/>
</dbReference>
<dbReference type="Gene3D" id="3.40.50.300">
    <property type="entry name" value="P-loop containing nucleotide triphosphate hydrolases"/>
    <property type="match status" value="1"/>
</dbReference>
<evidence type="ECO:0000259" key="4">
    <source>
        <dbReference type="PROSITE" id="PS50893"/>
    </source>
</evidence>
<protein>
    <submittedName>
        <fullName evidence="5">ABC transporter ATP-binding protein</fullName>
    </submittedName>
</protein>
<dbReference type="SUPFAM" id="SSF52540">
    <property type="entry name" value="P-loop containing nucleoside triphosphate hydrolases"/>
    <property type="match status" value="1"/>
</dbReference>
<evidence type="ECO:0000256" key="2">
    <source>
        <dbReference type="ARBA" id="ARBA00022741"/>
    </source>
</evidence>
<proteinExistence type="predicted"/>
<dbReference type="PROSITE" id="PS50893">
    <property type="entry name" value="ABC_TRANSPORTER_2"/>
    <property type="match status" value="1"/>
</dbReference>
<organism evidence="5">
    <name type="scientific">Caldilinea aerophila</name>
    <dbReference type="NCBI Taxonomy" id="133453"/>
    <lineage>
        <taxon>Bacteria</taxon>
        <taxon>Bacillati</taxon>
        <taxon>Chloroflexota</taxon>
        <taxon>Caldilineae</taxon>
        <taxon>Caldilineales</taxon>
        <taxon>Caldilineaceae</taxon>
        <taxon>Caldilinea</taxon>
    </lineage>
</organism>
<keyword evidence="3 5" id="KW-0067">ATP-binding</keyword>
<dbReference type="AlphaFoldDB" id="A0A7C1FU84"/>
<dbReference type="SMART" id="SM00382">
    <property type="entry name" value="AAA"/>
    <property type="match status" value="1"/>
</dbReference>
<reference evidence="5" key="1">
    <citation type="journal article" date="2020" name="mSystems">
        <title>Genome- and Community-Level Interaction Insights into Carbon Utilization and Element Cycling Functions of Hydrothermarchaeota in Hydrothermal Sediment.</title>
        <authorList>
            <person name="Zhou Z."/>
            <person name="Liu Y."/>
            <person name="Xu W."/>
            <person name="Pan J."/>
            <person name="Luo Z.H."/>
            <person name="Li M."/>
        </authorList>
    </citation>
    <scope>NUCLEOTIDE SEQUENCE [LARGE SCALE GENOMIC DNA]</scope>
    <source>
        <strain evidence="5">SpSt-289</strain>
    </source>
</reference>
<dbReference type="Pfam" id="PF00005">
    <property type="entry name" value="ABC_tran"/>
    <property type="match status" value="1"/>
</dbReference>
<accession>A0A7C1FU84</accession>
<evidence type="ECO:0000256" key="3">
    <source>
        <dbReference type="ARBA" id="ARBA00022840"/>
    </source>
</evidence>
<dbReference type="InterPro" id="IPR017911">
    <property type="entry name" value="MacB-like_ATP-bd"/>
</dbReference>
<dbReference type="GO" id="GO:0005524">
    <property type="term" value="F:ATP binding"/>
    <property type="evidence" value="ECO:0007669"/>
    <property type="project" value="UniProtKB-KW"/>
</dbReference>
<dbReference type="InterPro" id="IPR003439">
    <property type="entry name" value="ABC_transporter-like_ATP-bd"/>
</dbReference>
<dbReference type="EMBL" id="DSMG01000137">
    <property type="protein sequence ID" value="HDX32495.1"/>
    <property type="molecule type" value="Genomic_DNA"/>
</dbReference>
<feature type="domain" description="ABC transporter" evidence="4">
    <location>
        <begin position="3"/>
        <end position="240"/>
    </location>
</feature>
<dbReference type="GO" id="GO:0022857">
    <property type="term" value="F:transmembrane transporter activity"/>
    <property type="evidence" value="ECO:0007669"/>
    <property type="project" value="TreeGrafter"/>
</dbReference>
<name>A0A7C1FU84_9CHLR</name>